<dbReference type="RefSeq" id="WP_373878502.1">
    <property type="nucleotide sequence ID" value="NZ_BSFJ01000005.1"/>
</dbReference>
<evidence type="ECO:0000313" key="3">
    <source>
        <dbReference type="EMBL" id="GLK71140.1"/>
    </source>
</evidence>
<evidence type="ECO:0000256" key="1">
    <source>
        <dbReference type="SAM" id="SignalP"/>
    </source>
</evidence>
<comment type="caution">
    <text evidence="3">The sequence shown here is derived from an EMBL/GenBank/DDBJ whole genome shotgun (WGS) entry which is preliminary data.</text>
</comment>
<reference evidence="3" key="2">
    <citation type="submission" date="2023-01" db="EMBL/GenBank/DDBJ databases">
        <authorList>
            <person name="Sun Q."/>
            <person name="Evtushenko L."/>
        </authorList>
    </citation>
    <scope>NUCLEOTIDE SEQUENCE</scope>
    <source>
        <strain evidence="3">VKM B-2484</strain>
    </source>
</reference>
<dbReference type="PANTHER" id="PTHR46928:SF1">
    <property type="entry name" value="MESENCHYME-SPECIFIC CELL SURFACE GLYCOPROTEIN"/>
    <property type="match status" value="1"/>
</dbReference>
<protein>
    <submittedName>
        <fullName evidence="3">Alkaline phosphatase</fullName>
    </submittedName>
</protein>
<dbReference type="SUPFAM" id="SSF101898">
    <property type="entry name" value="NHL repeat"/>
    <property type="match status" value="1"/>
</dbReference>
<dbReference type="PANTHER" id="PTHR46928">
    <property type="entry name" value="MESENCHYME-SPECIFIC CELL SURFACE GLYCOPROTEIN"/>
    <property type="match status" value="1"/>
</dbReference>
<dbReference type="AlphaFoldDB" id="A0A9W6MYN6"/>
<keyword evidence="1" id="KW-0732">Signal</keyword>
<accession>A0A9W6MYN6</accession>
<dbReference type="InterPro" id="IPR052956">
    <property type="entry name" value="Mesenchyme-surface_protein"/>
</dbReference>
<feature type="domain" description="Phytase-like" evidence="2">
    <location>
        <begin position="452"/>
        <end position="720"/>
    </location>
</feature>
<evidence type="ECO:0000259" key="2">
    <source>
        <dbReference type="Pfam" id="PF13449"/>
    </source>
</evidence>
<keyword evidence="4" id="KW-1185">Reference proteome</keyword>
<dbReference type="InterPro" id="IPR015943">
    <property type="entry name" value="WD40/YVTN_repeat-like_dom_sf"/>
</dbReference>
<dbReference type="Proteomes" id="UP001143370">
    <property type="component" value="Unassembled WGS sequence"/>
</dbReference>
<dbReference type="SUPFAM" id="SSF75011">
    <property type="entry name" value="3-carboxy-cis,cis-mucoante lactonizing enzyme"/>
    <property type="match status" value="1"/>
</dbReference>
<feature type="signal peptide" evidence="1">
    <location>
        <begin position="1"/>
        <end position="25"/>
    </location>
</feature>
<evidence type="ECO:0000313" key="4">
    <source>
        <dbReference type="Proteomes" id="UP001143370"/>
    </source>
</evidence>
<dbReference type="Gene3D" id="2.130.10.10">
    <property type="entry name" value="YVTN repeat-like/Quinoprotein amine dehydrogenase"/>
    <property type="match status" value="1"/>
</dbReference>
<dbReference type="Pfam" id="PF13449">
    <property type="entry name" value="Phytase-like"/>
    <property type="match status" value="1"/>
</dbReference>
<sequence>MRPMLLASVSAAVLALVALASPSSAADAAFNRIATFNVVENLPAGTDPAKSTAAEIITFTEDGNTLIYSDSPGQRIGFIDITDPAAPKPAGVVALDGEPTTTVVIGGKAYVGVNTSESKSKPSGHLAVVDLATRKVEDKIDIGGQPDSITKSPDGSYLAIAIENERDEDLDDGALPQMPAGNLTTFEVKNGRVVDESRKVIDLTGLAAVAPEDPEPEYVDINSRNEVVVTLQENNHIVVVDLPTGKVTAHFSAGTVDLDQIDTKKDGVIDLSGSKKAVPREPDTVQWIDDDRFVIANEGDWKGGTRGFSIFDKTGKLLFESGNAPEHLAVRLGHYPDKRNKKGIEMEGAEVATFDGERLIFVASERGSLVFVYRDKGGAEAPELLQVLPGGIGPEGLIAIPARELFVTAAETDLRKKGGIGSVVTVYQRQPGAKPAYPTIVSADGPDGLPIWWSALSGFAADAKEPGKLYAVTDSAYAQARILTVDATATPARIVAATVLTKDGAPAKGLDLEGIAVRPEGGFWVVSEGNPENKEKATQNLLLRVDADGTVAEEIALPEAVAAQAGRFGFEGVAVIGSGADETVWIAVQREWKDDPKGFTKLIAYKPADKSWGYVRYPLDASAKGWVGLSELAPYKDGLIAIERDNQIGSDAAIKKLAYVSLKGVTPVVLGSEDKPAELTKSEVKDLLSLLQAPHGYVLDKVESFAIDANGNAFIVTDNDGVDGSSGETQFISLGKLD</sequence>
<reference evidence="3" key="1">
    <citation type="journal article" date="2014" name="Int. J. Syst. Evol. Microbiol.">
        <title>Complete genome sequence of Corynebacterium casei LMG S-19264T (=DSM 44701T), isolated from a smear-ripened cheese.</title>
        <authorList>
            <consortium name="US DOE Joint Genome Institute (JGI-PGF)"/>
            <person name="Walter F."/>
            <person name="Albersmeier A."/>
            <person name="Kalinowski J."/>
            <person name="Ruckert C."/>
        </authorList>
    </citation>
    <scope>NUCLEOTIDE SEQUENCE</scope>
    <source>
        <strain evidence="3">VKM B-2484</strain>
    </source>
</reference>
<proteinExistence type="predicted"/>
<organism evidence="3 4">
    <name type="scientific">Ancylobacter dichloromethanicus</name>
    <dbReference type="NCBI Taxonomy" id="518825"/>
    <lineage>
        <taxon>Bacteria</taxon>
        <taxon>Pseudomonadati</taxon>
        <taxon>Pseudomonadota</taxon>
        <taxon>Alphaproteobacteria</taxon>
        <taxon>Hyphomicrobiales</taxon>
        <taxon>Xanthobacteraceae</taxon>
        <taxon>Ancylobacter</taxon>
    </lineage>
</organism>
<gene>
    <name evidence="3" type="ORF">GCM10017643_12550</name>
</gene>
<dbReference type="InterPro" id="IPR027372">
    <property type="entry name" value="Phytase-like_dom"/>
</dbReference>
<feature type="chain" id="PRO_5040914808" evidence="1">
    <location>
        <begin position="26"/>
        <end position="738"/>
    </location>
</feature>
<dbReference type="EMBL" id="BSFJ01000005">
    <property type="protein sequence ID" value="GLK71140.1"/>
    <property type="molecule type" value="Genomic_DNA"/>
</dbReference>
<name>A0A9W6MYN6_9HYPH</name>